<gene>
    <name evidence="1" type="ordered locus">MTR_7g074080</name>
</gene>
<reference evidence="2" key="3">
    <citation type="submission" date="2015-04" db="UniProtKB">
        <authorList>
            <consortium name="EnsemblPlants"/>
        </authorList>
    </citation>
    <scope>IDENTIFICATION</scope>
    <source>
        <strain evidence="2">cv. Jemalong A17</strain>
    </source>
</reference>
<reference evidence="1 3" key="1">
    <citation type="journal article" date="2011" name="Nature">
        <title>The Medicago genome provides insight into the evolution of rhizobial symbioses.</title>
        <authorList>
            <person name="Young N.D."/>
            <person name="Debelle F."/>
            <person name="Oldroyd G.E."/>
            <person name="Geurts R."/>
            <person name="Cannon S.B."/>
            <person name="Udvardi M.K."/>
            <person name="Benedito V.A."/>
            <person name="Mayer K.F."/>
            <person name="Gouzy J."/>
            <person name="Schoof H."/>
            <person name="Van de Peer Y."/>
            <person name="Proost S."/>
            <person name="Cook D.R."/>
            <person name="Meyers B.C."/>
            <person name="Spannagl M."/>
            <person name="Cheung F."/>
            <person name="De Mita S."/>
            <person name="Krishnakumar V."/>
            <person name="Gundlach H."/>
            <person name="Zhou S."/>
            <person name="Mudge J."/>
            <person name="Bharti A.K."/>
            <person name="Murray J.D."/>
            <person name="Naoumkina M.A."/>
            <person name="Rosen B."/>
            <person name="Silverstein K.A."/>
            <person name="Tang H."/>
            <person name="Rombauts S."/>
            <person name="Zhao P.X."/>
            <person name="Zhou P."/>
            <person name="Barbe V."/>
            <person name="Bardou P."/>
            <person name="Bechner M."/>
            <person name="Bellec A."/>
            <person name="Berger A."/>
            <person name="Berges H."/>
            <person name="Bidwell S."/>
            <person name="Bisseling T."/>
            <person name="Choisne N."/>
            <person name="Couloux A."/>
            <person name="Denny R."/>
            <person name="Deshpande S."/>
            <person name="Dai X."/>
            <person name="Doyle J.J."/>
            <person name="Dudez A.M."/>
            <person name="Farmer A.D."/>
            <person name="Fouteau S."/>
            <person name="Franken C."/>
            <person name="Gibelin C."/>
            <person name="Gish J."/>
            <person name="Goldstein S."/>
            <person name="Gonzalez A.J."/>
            <person name="Green P.J."/>
            <person name="Hallab A."/>
            <person name="Hartog M."/>
            <person name="Hua A."/>
            <person name="Humphray S.J."/>
            <person name="Jeong D.H."/>
            <person name="Jing Y."/>
            <person name="Jocker A."/>
            <person name="Kenton S.M."/>
            <person name="Kim D.J."/>
            <person name="Klee K."/>
            <person name="Lai H."/>
            <person name="Lang C."/>
            <person name="Lin S."/>
            <person name="Macmil S.L."/>
            <person name="Magdelenat G."/>
            <person name="Matthews L."/>
            <person name="McCorrison J."/>
            <person name="Monaghan E.L."/>
            <person name="Mun J.H."/>
            <person name="Najar F.Z."/>
            <person name="Nicholson C."/>
            <person name="Noirot C."/>
            <person name="O'Bleness M."/>
            <person name="Paule C.R."/>
            <person name="Poulain J."/>
            <person name="Prion F."/>
            <person name="Qin B."/>
            <person name="Qu C."/>
            <person name="Retzel E.F."/>
            <person name="Riddle C."/>
            <person name="Sallet E."/>
            <person name="Samain S."/>
            <person name="Samson N."/>
            <person name="Sanders I."/>
            <person name="Saurat O."/>
            <person name="Scarpelli C."/>
            <person name="Schiex T."/>
            <person name="Segurens B."/>
            <person name="Severin A.J."/>
            <person name="Sherrier D.J."/>
            <person name="Shi R."/>
            <person name="Sims S."/>
            <person name="Singer S.R."/>
            <person name="Sinharoy S."/>
            <person name="Sterck L."/>
            <person name="Viollet A."/>
            <person name="Wang B.B."/>
            <person name="Wang K."/>
            <person name="Wang M."/>
            <person name="Wang X."/>
            <person name="Warfsmann J."/>
            <person name="Weissenbach J."/>
            <person name="White D.D."/>
            <person name="White J.D."/>
            <person name="Wiley G.B."/>
            <person name="Wincker P."/>
            <person name="Xing Y."/>
            <person name="Yang L."/>
            <person name="Yao Z."/>
            <person name="Ying F."/>
            <person name="Zhai J."/>
            <person name="Zhou L."/>
            <person name="Zuber A."/>
            <person name="Denarie J."/>
            <person name="Dixon R.A."/>
            <person name="May G.D."/>
            <person name="Schwartz D.C."/>
            <person name="Rogers J."/>
            <person name="Quetier F."/>
            <person name="Town C.D."/>
            <person name="Roe B.A."/>
        </authorList>
    </citation>
    <scope>NUCLEOTIDE SEQUENCE [LARGE SCALE GENOMIC DNA]</scope>
    <source>
        <strain evidence="1">A17</strain>
        <strain evidence="2 3">cv. Jemalong A17</strain>
    </source>
</reference>
<keyword evidence="3" id="KW-1185">Reference proteome</keyword>
<evidence type="ECO:0000313" key="1">
    <source>
        <dbReference type="EMBL" id="AES79870.1"/>
    </source>
</evidence>
<dbReference type="PaxDb" id="3880-AES79870"/>
<reference evidence="1 3" key="2">
    <citation type="journal article" date="2014" name="BMC Genomics">
        <title>An improved genome release (version Mt4.0) for the model legume Medicago truncatula.</title>
        <authorList>
            <person name="Tang H."/>
            <person name="Krishnakumar V."/>
            <person name="Bidwell S."/>
            <person name="Rosen B."/>
            <person name="Chan A."/>
            <person name="Zhou S."/>
            <person name="Gentzbittel L."/>
            <person name="Childs K.L."/>
            <person name="Yandell M."/>
            <person name="Gundlach H."/>
            <person name="Mayer K.F."/>
            <person name="Schwartz D.C."/>
            <person name="Town C.D."/>
        </authorList>
    </citation>
    <scope>GENOME REANNOTATION</scope>
    <source>
        <strain evidence="2 3">cv. Jemalong A17</strain>
    </source>
</reference>
<evidence type="ECO:0000313" key="3">
    <source>
        <dbReference type="Proteomes" id="UP000002051"/>
    </source>
</evidence>
<dbReference type="EnsemblPlants" id="AES79870">
    <property type="protein sequence ID" value="AES79870"/>
    <property type="gene ID" value="MTR_7g074080"/>
</dbReference>
<accession>G7KY82</accession>
<dbReference type="HOGENOM" id="CLU_2213870_0_0_1"/>
<dbReference type="AlphaFoldDB" id="G7KY82"/>
<dbReference type="EMBL" id="CM001223">
    <property type="protein sequence ID" value="AES79870.1"/>
    <property type="molecule type" value="Genomic_DNA"/>
</dbReference>
<organism evidence="1 3">
    <name type="scientific">Medicago truncatula</name>
    <name type="common">Barrel medic</name>
    <name type="synonym">Medicago tribuloides</name>
    <dbReference type="NCBI Taxonomy" id="3880"/>
    <lineage>
        <taxon>Eukaryota</taxon>
        <taxon>Viridiplantae</taxon>
        <taxon>Streptophyta</taxon>
        <taxon>Embryophyta</taxon>
        <taxon>Tracheophyta</taxon>
        <taxon>Spermatophyta</taxon>
        <taxon>Magnoliopsida</taxon>
        <taxon>eudicotyledons</taxon>
        <taxon>Gunneridae</taxon>
        <taxon>Pentapetalae</taxon>
        <taxon>rosids</taxon>
        <taxon>fabids</taxon>
        <taxon>Fabales</taxon>
        <taxon>Fabaceae</taxon>
        <taxon>Papilionoideae</taxon>
        <taxon>50 kb inversion clade</taxon>
        <taxon>NPAAA clade</taxon>
        <taxon>Hologalegina</taxon>
        <taxon>IRL clade</taxon>
        <taxon>Trifolieae</taxon>
        <taxon>Medicago</taxon>
    </lineage>
</organism>
<sequence length="107" mass="12154">MVVVIGDRVMGEKGLEGVVMGEYAIFRERREATDLGFNEGEITKLPLLSYLCLYFCVHLSFLIEDLGHAITQKIIKPWGIKQRISHSYLLSKPARDLPGPHEQENAR</sequence>
<evidence type="ECO:0000313" key="2">
    <source>
        <dbReference type="EnsemblPlants" id="AES79870"/>
    </source>
</evidence>
<name>G7KY82_MEDTR</name>
<protein>
    <submittedName>
        <fullName evidence="1 2">Uncharacterized protein</fullName>
    </submittedName>
</protein>
<proteinExistence type="predicted"/>
<dbReference type="Proteomes" id="UP000002051">
    <property type="component" value="Unassembled WGS sequence"/>
</dbReference>